<dbReference type="OrthoDB" id="5394068at2"/>
<dbReference type="HOGENOM" id="CLU_1308645_0_0_7"/>
<dbReference type="KEGG" id="gpi:GPICK_12160"/>
<organism evidence="1 2">
    <name type="scientific">Geobacter pickeringii</name>
    <dbReference type="NCBI Taxonomy" id="345632"/>
    <lineage>
        <taxon>Bacteria</taxon>
        <taxon>Pseudomonadati</taxon>
        <taxon>Thermodesulfobacteriota</taxon>
        <taxon>Desulfuromonadia</taxon>
        <taxon>Geobacterales</taxon>
        <taxon>Geobacteraceae</taxon>
        <taxon>Geobacter</taxon>
    </lineage>
</organism>
<protein>
    <submittedName>
        <fullName evidence="1">Uncharacterized protein</fullName>
    </submittedName>
</protein>
<proteinExistence type="predicted"/>
<dbReference type="EMBL" id="CP009788">
    <property type="protein sequence ID" value="AJE04008.1"/>
    <property type="molecule type" value="Genomic_DNA"/>
</dbReference>
<name>A0A0B5BB55_9BACT</name>
<dbReference type="RefSeq" id="WP_039743570.1">
    <property type="nucleotide sequence ID" value="NZ_CP009788.1"/>
</dbReference>
<evidence type="ECO:0000313" key="1">
    <source>
        <dbReference type="EMBL" id="AJE04008.1"/>
    </source>
</evidence>
<gene>
    <name evidence="1" type="ORF">GPICK_12160</name>
</gene>
<dbReference type="AlphaFoldDB" id="A0A0B5BB55"/>
<reference evidence="1 2" key="1">
    <citation type="journal article" date="2015" name="Genome Announc.">
        <title>Complete Genome of Geobacter pickeringii G13T, a Metal-Reducing Isolate from Sedimentary Kaolin Deposits.</title>
        <authorList>
            <person name="Badalamenti J.P."/>
            <person name="Bond D.R."/>
        </authorList>
    </citation>
    <scope>NUCLEOTIDE SEQUENCE [LARGE SCALE GENOMIC DNA]</scope>
    <source>
        <strain evidence="1 2">G13</strain>
    </source>
</reference>
<evidence type="ECO:0000313" key="2">
    <source>
        <dbReference type="Proteomes" id="UP000057609"/>
    </source>
</evidence>
<sequence length="210" mass="23757">MGNESDDRKRSHLRLVVNNPELRNPRPTPGEEPFIPLEELAANRETIRPDFYRGLGQWQVKCYEFLERHLARTGIPYGLDPRNGRLVVVPAGAVCPEILEHGGTSQDEILLFAAEDVAGEGGCLSLEMILPFWSDDDSLMEDALLTAPILPYGSLFLEENRNDEYLDLIYRVAFPIFPPALTGRLLDKLFAVARFELRETLTSLDRYPEA</sequence>
<accession>A0A0B5BB55</accession>
<keyword evidence="2" id="KW-1185">Reference proteome</keyword>
<dbReference type="Proteomes" id="UP000057609">
    <property type="component" value="Chromosome"/>
</dbReference>